<dbReference type="InterPro" id="IPR036864">
    <property type="entry name" value="Zn2-C6_fun-type_DNA-bd_sf"/>
</dbReference>
<evidence type="ECO:0000313" key="4">
    <source>
        <dbReference type="Proteomes" id="UP000268093"/>
    </source>
</evidence>
<proteinExistence type="predicted"/>
<organism evidence="3 4">
    <name type="scientific">Jimgerdemannia flammicorona</name>
    <dbReference type="NCBI Taxonomy" id="994334"/>
    <lineage>
        <taxon>Eukaryota</taxon>
        <taxon>Fungi</taxon>
        <taxon>Fungi incertae sedis</taxon>
        <taxon>Mucoromycota</taxon>
        <taxon>Mucoromycotina</taxon>
        <taxon>Endogonomycetes</taxon>
        <taxon>Endogonales</taxon>
        <taxon>Endogonaceae</taxon>
        <taxon>Jimgerdemannia</taxon>
    </lineage>
</organism>
<feature type="compositionally biased region" description="Low complexity" evidence="1">
    <location>
        <begin position="76"/>
        <end position="85"/>
    </location>
</feature>
<comment type="caution">
    <text evidence="3">The sequence shown here is derived from an EMBL/GenBank/DDBJ whole genome shotgun (WGS) entry which is preliminary data.</text>
</comment>
<feature type="region of interest" description="Disordered" evidence="1">
    <location>
        <begin position="63"/>
        <end position="87"/>
    </location>
</feature>
<evidence type="ECO:0000256" key="1">
    <source>
        <dbReference type="SAM" id="MobiDB-lite"/>
    </source>
</evidence>
<dbReference type="EMBL" id="RBNI01020128">
    <property type="protein sequence ID" value="RUO96685.1"/>
    <property type="molecule type" value="Genomic_DNA"/>
</dbReference>
<dbReference type="GO" id="GO:0000981">
    <property type="term" value="F:DNA-binding transcription factor activity, RNA polymerase II-specific"/>
    <property type="evidence" value="ECO:0007669"/>
    <property type="project" value="InterPro"/>
</dbReference>
<feature type="domain" description="Zn(2)-C6 fungal-type" evidence="2">
    <location>
        <begin position="115"/>
        <end position="142"/>
    </location>
</feature>
<dbReference type="AlphaFoldDB" id="A0A433A1Y0"/>
<protein>
    <recommendedName>
        <fullName evidence="2">Zn(2)-C6 fungal-type domain-containing protein</fullName>
    </recommendedName>
</protein>
<sequence length="145" mass="16058">MQWCGGAWRVGGADHFLVSEDGVPDLVEVYKSQKPGTPGAEFAEFRSSFSFAENSMNAIVPAQQGHLKKEQPNVISASSSSTSQSPTYGFDFVFVNPKTPRRKKRKRKSPNTIQACRGCRTSKRKCTGAPQCEQCKKRYITCLFG</sequence>
<accession>A0A433A1Y0</accession>
<evidence type="ECO:0000313" key="3">
    <source>
        <dbReference type="EMBL" id="RUO96685.1"/>
    </source>
</evidence>
<keyword evidence="4" id="KW-1185">Reference proteome</keyword>
<dbReference type="SUPFAM" id="SSF57701">
    <property type="entry name" value="Zn2/Cys6 DNA-binding domain"/>
    <property type="match status" value="1"/>
</dbReference>
<dbReference type="Proteomes" id="UP000268093">
    <property type="component" value="Unassembled WGS sequence"/>
</dbReference>
<dbReference type="CDD" id="cd00067">
    <property type="entry name" value="GAL4"/>
    <property type="match status" value="1"/>
</dbReference>
<gene>
    <name evidence="3" type="ORF">BC936DRAFT_141622</name>
</gene>
<evidence type="ECO:0000259" key="2">
    <source>
        <dbReference type="PROSITE" id="PS00463"/>
    </source>
</evidence>
<reference evidence="3 4" key="1">
    <citation type="journal article" date="2018" name="New Phytol.">
        <title>Phylogenomics of Endogonaceae and evolution of mycorrhizas within Mucoromycota.</title>
        <authorList>
            <person name="Chang Y."/>
            <person name="Desiro A."/>
            <person name="Na H."/>
            <person name="Sandor L."/>
            <person name="Lipzen A."/>
            <person name="Clum A."/>
            <person name="Barry K."/>
            <person name="Grigoriev I.V."/>
            <person name="Martin F.M."/>
            <person name="Stajich J.E."/>
            <person name="Smith M.E."/>
            <person name="Bonito G."/>
            <person name="Spatafora J.W."/>
        </authorList>
    </citation>
    <scope>NUCLEOTIDE SEQUENCE [LARGE SCALE GENOMIC DNA]</scope>
    <source>
        <strain evidence="3 4">GMNB39</strain>
    </source>
</reference>
<dbReference type="InterPro" id="IPR001138">
    <property type="entry name" value="Zn2Cys6_DnaBD"/>
</dbReference>
<dbReference type="PROSITE" id="PS00463">
    <property type="entry name" value="ZN2_CY6_FUNGAL_1"/>
    <property type="match status" value="1"/>
</dbReference>
<dbReference type="GO" id="GO:0008270">
    <property type="term" value="F:zinc ion binding"/>
    <property type="evidence" value="ECO:0007669"/>
    <property type="project" value="InterPro"/>
</dbReference>
<name>A0A433A1Y0_9FUNG</name>